<dbReference type="InterPro" id="IPR007024">
    <property type="entry name" value="BLUF_domain"/>
</dbReference>
<dbReference type="SMART" id="SM01034">
    <property type="entry name" value="BLUF"/>
    <property type="match status" value="1"/>
</dbReference>
<dbReference type="InterPro" id="IPR036046">
    <property type="entry name" value="Acylphosphatase-like_dom_sf"/>
</dbReference>
<dbReference type="Pfam" id="PF04940">
    <property type="entry name" value="BLUF"/>
    <property type="match status" value="1"/>
</dbReference>
<dbReference type="PROSITE" id="PS50925">
    <property type="entry name" value="BLUF"/>
    <property type="match status" value="1"/>
</dbReference>
<dbReference type="RefSeq" id="WP_184520886.1">
    <property type="nucleotide sequence ID" value="NZ_JACIJD010000021.1"/>
</dbReference>
<dbReference type="GO" id="GO:0071949">
    <property type="term" value="F:FAD binding"/>
    <property type="evidence" value="ECO:0007669"/>
    <property type="project" value="InterPro"/>
</dbReference>
<dbReference type="GO" id="GO:0009882">
    <property type="term" value="F:blue light photoreceptor activity"/>
    <property type="evidence" value="ECO:0007669"/>
    <property type="project" value="InterPro"/>
</dbReference>
<dbReference type="AlphaFoldDB" id="A0A840Y4N9"/>
<proteinExistence type="predicted"/>
<keyword evidence="3" id="KW-1185">Reference proteome</keyword>
<comment type="caution">
    <text evidence="2">The sequence shown here is derived from an EMBL/GenBank/DDBJ whole genome shotgun (WGS) entry which is preliminary data.</text>
</comment>
<accession>A0A840Y4N9</accession>
<reference evidence="2 3" key="1">
    <citation type="submission" date="2020-08" db="EMBL/GenBank/DDBJ databases">
        <title>Genomic Encyclopedia of Type Strains, Phase IV (KMG-IV): sequencing the most valuable type-strain genomes for metagenomic binning, comparative biology and taxonomic classification.</title>
        <authorList>
            <person name="Goeker M."/>
        </authorList>
    </citation>
    <scope>NUCLEOTIDE SEQUENCE [LARGE SCALE GENOMIC DNA]</scope>
    <source>
        <strain evidence="2 3">DSM 25622</strain>
    </source>
</reference>
<protein>
    <recommendedName>
        <fullName evidence="1">BLUF domain-containing protein</fullName>
    </recommendedName>
</protein>
<gene>
    <name evidence="2" type="ORF">FHS87_003760</name>
</gene>
<dbReference type="SUPFAM" id="SSF54975">
    <property type="entry name" value="Acylphosphatase/BLUF domain-like"/>
    <property type="match status" value="1"/>
</dbReference>
<dbReference type="Proteomes" id="UP000580654">
    <property type="component" value="Unassembled WGS sequence"/>
</dbReference>
<dbReference type="EMBL" id="JACIJD010000021">
    <property type="protein sequence ID" value="MBB5695695.1"/>
    <property type="molecule type" value="Genomic_DNA"/>
</dbReference>
<dbReference type="Gene3D" id="3.30.70.100">
    <property type="match status" value="1"/>
</dbReference>
<name>A0A840Y4N9_9PROT</name>
<evidence type="ECO:0000313" key="3">
    <source>
        <dbReference type="Proteomes" id="UP000580654"/>
    </source>
</evidence>
<evidence type="ECO:0000313" key="2">
    <source>
        <dbReference type="EMBL" id="MBB5695695.1"/>
    </source>
</evidence>
<organism evidence="2 3">
    <name type="scientific">Muricoccus pecuniae</name>
    <dbReference type="NCBI Taxonomy" id="693023"/>
    <lineage>
        <taxon>Bacteria</taxon>
        <taxon>Pseudomonadati</taxon>
        <taxon>Pseudomonadota</taxon>
        <taxon>Alphaproteobacteria</taxon>
        <taxon>Acetobacterales</taxon>
        <taxon>Roseomonadaceae</taxon>
        <taxon>Muricoccus</taxon>
    </lineage>
</organism>
<evidence type="ECO:0000259" key="1">
    <source>
        <dbReference type="PROSITE" id="PS50925"/>
    </source>
</evidence>
<feature type="domain" description="BLUF" evidence="1">
    <location>
        <begin position="6"/>
        <end position="101"/>
    </location>
</feature>
<sequence>MRKAPLCRLVYVSRSALSGSAAENEREVMQILNASRRNNTRDGITGALLFSEDCFAQVLEGSRAAVEKVFERIQIDERHRGTVVLACDPAPAREFGEWAMAYVGREAAREAHYAQFTRENRAAIASQEVLGLLRGAIARTSAA</sequence>